<organism evidence="1 2">
    <name type="scientific">Diphasiastrum complanatum</name>
    <name type="common">Issler's clubmoss</name>
    <name type="synonym">Lycopodium complanatum</name>
    <dbReference type="NCBI Taxonomy" id="34168"/>
    <lineage>
        <taxon>Eukaryota</taxon>
        <taxon>Viridiplantae</taxon>
        <taxon>Streptophyta</taxon>
        <taxon>Embryophyta</taxon>
        <taxon>Tracheophyta</taxon>
        <taxon>Lycopodiopsida</taxon>
        <taxon>Lycopodiales</taxon>
        <taxon>Lycopodiaceae</taxon>
        <taxon>Lycopodioideae</taxon>
        <taxon>Diphasiastrum</taxon>
    </lineage>
</organism>
<protein>
    <submittedName>
        <fullName evidence="1">Uncharacterized protein</fullName>
    </submittedName>
</protein>
<keyword evidence="2" id="KW-1185">Reference proteome</keyword>
<evidence type="ECO:0000313" key="2">
    <source>
        <dbReference type="Proteomes" id="UP001162992"/>
    </source>
</evidence>
<dbReference type="Proteomes" id="UP001162992">
    <property type="component" value="Chromosome 5"/>
</dbReference>
<name>A0ACC2DPJ9_DIPCM</name>
<dbReference type="EMBL" id="CM055096">
    <property type="protein sequence ID" value="KAJ7556229.1"/>
    <property type="molecule type" value="Genomic_DNA"/>
</dbReference>
<evidence type="ECO:0000313" key="1">
    <source>
        <dbReference type="EMBL" id="KAJ7556229.1"/>
    </source>
</evidence>
<sequence length="134" mass="15531">MATAVRATMTRGSSASLEEAKHRVVDFFREVCRYLPSIMDRYNLYEVITPAQLRSQISAQFRKHSDVTNRKVIDLLVFKGQEELQYCLDHAKQRHHLLSTYVVGREGMVQHNKLGVLDHGESEFLKNFYQSNSL</sequence>
<gene>
    <name evidence="1" type="ORF">O6H91_05G075300</name>
</gene>
<proteinExistence type="predicted"/>
<accession>A0ACC2DPJ9</accession>
<reference evidence="2" key="1">
    <citation type="journal article" date="2024" name="Proc. Natl. Acad. Sci. U.S.A.">
        <title>Extraordinary preservation of gene collinearity over three hundred million years revealed in homosporous lycophytes.</title>
        <authorList>
            <person name="Li C."/>
            <person name="Wickell D."/>
            <person name="Kuo L.Y."/>
            <person name="Chen X."/>
            <person name="Nie B."/>
            <person name="Liao X."/>
            <person name="Peng D."/>
            <person name="Ji J."/>
            <person name="Jenkins J."/>
            <person name="Williams M."/>
            <person name="Shu S."/>
            <person name="Plott C."/>
            <person name="Barry K."/>
            <person name="Rajasekar S."/>
            <person name="Grimwood J."/>
            <person name="Han X."/>
            <person name="Sun S."/>
            <person name="Hou Z."/>
            <person name="He W."/>
            <person name="Dai G."/>
            <person name="Sun C."/>
            <person name="Schmutz J."/>
            <person name="Leebens-Mack J.H."/>
            <person name="Li F.W."/>
            <person name="Wang L."/>
        </authorList>
    </citation>
    <scope>NUCLEOTIDE SEQUENCE [LARGE SCALE GENOMIC DNA]</scope>
    <source>
        <strain evidence="2">cv. PW_Plant_1</strain>
    </source>
</reference>
<comment type="caution">
    <text evidence="1">The sequence shown here is derived from an EMBL/GenBank/DDBJ whole genome shotgun (WGS) entry which is preliminary data.</text>
</comment>